<name>A0A0V0SBS7_9BILA</name>
<organism evidence="1 2">
    <name type="scientific">Trichinella nelsoni</name>
    <dbReference type="NCBI Taxonomy" id="6336"/>
    <lineage>
        <taxon>Eukaryota</taxon>
        <taxon>Metazoa</taxon>
        <taxon>Ecdysozoa</taxon>
        <taxon>Nematoda</taxon>
        <taxon>Enoplea</taxon>
        <taxon>Dorylaimia</taxon>
        <taxon>Trichinellida</taxon>
        <taxon>Trichinellidae</taxon>
        <taxon>Trichinella</taxon>
    </lineage>
</organism>
<keyword evidence="2" id="KW-1185">Reference proteome</keyword>
<gene>
    <name evidence="1" type="ORF">T07_12369</name>
</gene>
<protein>
    <submittedName>
        <fullName evidence="1">Uncharacterized protein</fullName>
    </submittedName>
</protein>
<reference evidence="1 2" key="1">
    <citation type="submission" date="2015-01" db="EMBL/GenBank/DDBJ databases">
        <title>Evolution of Trichinella species and genotypes.</title>
        <authorList>
            <person name="Korhonen P.K."/>
            <person name="Edoardo P."/>
            <person name="Giuseppe L.R."/>
            <person name="Gasser R.B."/>
        </authorList>
    </citation>
    <scope>NUCLEOTIDE SEQUENCE [LARGE SCALE GENOMIC DNA]</scope>
    <source>
        <strain evidence="1">ISS37</strain>
    </source>
</reference>
<dbReference type="OrthoDB" id="10318161at2759"/>
<dbReference type="AlphaFoldDB" id="A0A0V0SBS7"/>
<dbReference type="Proteomes" id="UP000054630">
    <property type="component" value="Unassembled WGS sequence"/>
</dbReference>
<evidence type="ECO:0000313" key="1">
    <source>
        <dbReference type="EMBL" id="KRX24146.1"/>
    </source>
</evidence>
<proteinExistence type="predicted"/>
<evidence type="ECO:0000313" key="2">
    <source>
        <dbReference type="Proteomes" id="UP000054630"/>
    </source>
</evidence>
<comment type="caution">
    <text evidence="1">The sequence shown here is derived from an EMBL/GenBank/DDBJ whole genome shotgun (WGS) entry which is preliminary data.</text>
</comment>
<sequence length="85" mass="9782">MIFITHNQKIFQILIKALQLLGNFKCYKLTGGGKEEKITTPFSVCCLLFNRRSYLCTIKVFIIIAASDNTRVKFFELSNNKSTKK</sequence>
<dbReference type="EMBL" id="JYDL01000019">
    <property type="protein sequence ID" value="KRX24146.1"/>
    <property type="molecule type" value="Genomic_DNA"/>
</dbReference>
<accession>A0A0V0SBS7</accession>